<dbReference type="Proteomes" id="UP000005408">
    <property type="component" value="Unassembled WGS sequence"/>
</dbReference>
<dbReference type="PANTHER" id="PTHR11360">
    <property type="entry name" value="MONOCARBOXYLATE TRANSPORTER"/>
    <property type="match status" value="1"/>
</dbReference>
<dbReference type="PROSITE" id="PS50850">
    <property type="entry name" value="MFS"/>
    <property type="match status" value="1"/>
</dbReference>
<dbReference type="Pfam" id="PF07690">
    <property type="entry name" value="MFS_1"/>
    <property type="match status" value="1"/>
</dbReference>
<feature type="transmembrane region" description="Helical" evidence="2">
    <location>
        <begin position="355"/>
        <end position="374"/>
    </location>
</feature>
<feature type="transmembrane region" description="Helical" evidence="2">
    <location>
        <begin position="413"/>
        <end position="435"/>
    </location>
</feature>
<dbReference type="EnsemblMetazoa" id="G6484.1">
    <property type="protein sequence ID" value="G6484.1:cds"/>
    <property type="gene ID" value="G6484"/>
</dbReference>
<feature type="transmembrane region" description="Helical" evidence="2">
    <location>
        <begin position="320"/>
        <end position="343"/>
    </location>
</feature>
<feature type="transmembrane region" description="Helical" evidence="2">
    <location>
        <begin position="144"/>
        <end position="164"/>
    </location>
</feature>
<dbReference type="OMA" id="ESPEDEC"/>
<dbReference type="SUPFAM" id="SSF103473">
    <property type="entry name" value="MFS general substrate transporter"/>
    <property type="match status" value="1"/>
</dbReference>
<evidence type="ECO:0000256" key="2">
    <source>
        <dbReference type="SAM" id="Phobius"/>
    </source>
</evidence>
<feature type="transmembrane region" description="Helical" evidence="2">
    <location>
        <begin position="197"/>
        <end position="217"/>
    </location>
</feature>
<evidence type="ECO:0000313" key="4">
    <source>
        <dbReference type="EnsemblMetazoa" id="G6484.1:cds"/>
    </source>
</evidence>
<organism evidence="4 5">
    <name type="scientific">Magallana gigas</name>
    <name type="common">Pacific oyster</name>
    <name type="synonym">Crassostrea gigas</name>
    <dbReference type="NCBI Taxonomy" id="29159"/>
    <lineage>
        <taxon>Eukaryota</taxon>
        <taxon>Metazoa</taxon>
        <taxon>Spiralia</taxon>
        <taxon>Lophotrochozoa</taxon>
        <taxon>Mollusca</taxon>
        <taxon>Bivalvia</taxon>
        <taxon>Autobranchia</taxon>
        <taxon>Pteriomorphia</taxon>
        <taxon>Ostreida</taxon>
        <taxon>Ostreoidea</taxon>
        <taxon>Ostreidae</taxon>
        <taxon>Magallana</taxon>
    </lineage>
</organism>
<dbReference type="InterPro" id="IPR036259">
    <property type="entry name" value="MFS_trans_sf"/>
</dbReference>
<protein>
    <recommendedName>
        <fullName evidence="3">Major facilitator superfamily (MFS) profile domain-containing protein</fullName>
    </recommendedName>
</protein>
<feature type="transmembrane region" description="Helical" evidence="2">
    <location>
        <begin position="104"/>
        <end position="124"/>
    </location>
</feature>
<keyword evidence="5" id="KW-1185">Reference proteome</keyword>
<dbReference type="GO" id="GO:0008028">
    <property type="term" value="F:monocarboxylic acid transmembrane transporter activity"/>
    <property type="evidence" value="ECO:0007669"/>
    <property type="project" value="TreeGrafter"/>
</dbReference>
<dbReference type="InterPro" id="IPR050327">
    <property type="entry name" value="Proton-linked_MCT"/>
</dbReference>
<dbReference type="PROSITE" id="PS00310">
    <property type="entry name" value="LAMP_1"/>
    <property type="match status" value="1"/>
</dbReference>
<feature type="transmembrane region" description="Helical" evidence="2">
    <location>
        <begin position="477"/>
        <end position="499"/>
    </location>
</feature>
<evidence type="ECO:0000313" key="5">
    <source>
        <dbReference type="Proteomes" id="UP000005408"/>
    </source>
</evidence>
<keyword evidence="2" id="KW-0812">Transmembrane</keyword>
<evidence type="ECO:0000259" key="3">
    <source>
        <dbReference type="PROSITE" id="PS50850"/>
    </source>
</evidence>
<keyword evidence="2" id="KW-1133">Transmembrane helix</keyword>
<dbReference type="CDD" id="cd17352">
    <property type="entry name" value="MFS_MCT_SLC16"/>
    <property type="match status" value="1"/>
</dbReference>
<comment type="subcellular location">
    <subcellularLocation>
        <location evidence="1">Membrane</location>
        <topology evidence="1">Multi-pass membrane protein</topology>
    </subcellularLocation>
</comment>
<feature type="transmembrane region" description="Helical" evidence="2">
    <location>
        <begin position="386"/>
        <end position="407"/>
    </location>
</feature>
<dbReference type="GO" id="GO:0005886">
    <property type="term" value="C:plasma membrane"/>
    <property type="evidence" value="ECO:0007669"/>
    <property type="project" value="UniProtKB-SubCell"/>
</dbReference>
<sequence>MNGNNNKICRIFSININSDQDYQTYAAQRKSSVVHETSGQIHSVLNQNEVEDVDSSVDGEFRLKEHNDFSNSQHFQGSGSLLSDRQTSTLPELTNQTPVNVRKWFVLTSSFFNLFITGGFPFNMSVLFVEFLKAFGKSKAETSLVQSVCTGVYSIGGLLTGELVTKFGTKICGCCGALLSAIGIAVCFIAPNLEFLIFFVGVMSGAGFSLNAICASTSVSQNFLPKKRVLALAFVSMGSGIGTLCFPLLLQYFIDTYGWRGCLLIISGIVLNQLACGLMSGPDVIRPAASKFQQNMTENNETGDSNTTLSRLKATLQNKVFIGFCFALSLILAAFDGLIIFFVDFFEQKGFNRTSVVWLYSGMSIASMIFRFISGLIAQSPKVPKLAIPAMCAFLGCISLSLLPFMTSYSLNAVAIALFGSALGGTLTVVSITTLELVGEKKFPTGLGIVFAASGIASIVGAPIAGNFRDISGSYTYSVLSGAGACLLACFIFTLAMIYQRQHGEDPRSRFNMEINVNARWKSRRRSSFLPWRESVDLGFSI</sequence>
<dbReference type="OrthoDB" id="6099974at2759"/>
<dbReference type="Gene3D" id="1.20.1250.20">
    <property type="entry name" value="MFS general substrate transporter like domains"/>
    <property type="match status" value="1"/>
</dbReference>
<proteinExistence type="predicted"/>
<feature type="domain" description="Major facilitator superfamily (MFS) profile" evidence="3">
    <location>
        <begin position="106"/>
        <end position="502"/>
    </location>
</feature>
<reference evidence="4" key="1">
    <citation type="submission" date="2022-08" db="UniProtKB">
        <authorList>
            <consortium name="EnsemblMetazoa"/>
        </authorList>
    </citation>
    <scope>IDENTIFICATION</scope>
    <source>
        <strain evidence="4">05x7-T-G4-1.051#20</strain>
    </source>
</reference>
<feature type="transmembrane region" description="Helical" evidence="2">
    <location>
        <begin position="447"/>
        <end position="465"/>
    </location>
</feature>
<evidence type="ECO:0000256" key="1">
    <source>
        <dbReference type="ARBA" id="ARBA00004141"/>
    </source>
</evidence>
<dbReference type="AlphaFoldDB" id="A0A8W8NMH2"/>
<accession>A0A8W8NMH2</accession>
<feature type="transmembrane region" description="Helical" evidence="2">
    <location>
        <begin position="229"/>
        <end position="252"/>
    </location>
</feature>
<dbReference type="InterPro" id="IPR011701">
    <property type="entry name" value="MFS"/>
</dbReference>
<keyword evidence="2" id="KW-0472">Membrane</keyword>
<dbReference type="InterPro" id="IPR018134">
    <property type="entry name" value="LAMP_CS"/>
</dbReference>
<dbReference type="InterPro" id="IPR020846">
    <property type="entry name" value="MFS_dom"/>
</dbReference>
<feature type="transmembrane region" description="Helical" evidence="2">
    <location>
        <begin position="171"/>
        <end position="191"/>
    </location>
</feature>
<name>A0A8W8NMH2_MAGGI</name>
<dbReference type="PANTHER" id="PTHR11360:SF260">
    <property type="entry name" value="MFS DOMAIN-CONTAINING PROTEIN"/>
    <property type="match status" value="1"/>
</dbReference>